<gene>
    <name evidence="1" type="ORF">Patl1_18045</name>
</gene>
<organism evidence="1 2">
    <name type="scientific">Pistacia atlantica</name>
    <dbReference type="NCBI Taxonomy" id="434234"/>
    <lineage>
        <taxon>Eukaryota</taxon>
        <taxon>Viridiplantae</taxon>
        <taxon>Streptophyta</taxon>
        <taxon>Embryophyta</taxon>
        <taxon>Tracheophyta</taxon>
        <taxon>Spermatophyta</taxon>
        <taxon>Magnoliopsida</taxon>
        <taxon>eudicotyledons</taxon>
        <taxon>Gunneridae</taxon>
        <taxon>Pentapetalae</taxon>
        <taxon>rosids</taxon>
        <taxon>malvids</taxon>
        <taxon>Sapindales</taxon>
        <taxon>Anacardiaceae</taxon>
        <taxon>Pistacia</taxon>
    </lineage>
</organism>
<evidence type="ECO:0000313" key="2">
    <source>
        <dbReference type="Proteomes" id="UP001164250"/>
    </source>
</evidence>
<protein>
    <submittedName>
        <fullName evidence="1">Uncharacterized protein</fullName>
    </submittedName>
</protein>
<keyword evidence="2" id="KW-1185">Reference proteome</keyword>
<dbReference type="EMBL" id="CM047898">
    <property type="protein sequence ID" value="KAJ0106715.1"/>
    <property type="molecule type" value="Genomic_DNA"/>
</dbReference>
<evidence type="ECO:0000313" key="1">
    <source>
        <dbReference type="EMBL" id="KAJ0106715.1"/>
    </source>
</evidence>
<accession>A0ACC1C3S2</accession>
<comment type="caution">
    <text evidence="1">The sequence shown here is derived from an EMBL/GenBank/DDBJ whole genome shotgun (WGS) entry which is preliminary data.</text>
</comment>
<dbReference type="Proteomes" id="UP001164250">
    <property type="component" value="Chromosome 2"/>
</dbReference>
<reference evidence="2" key="1">
    <citation type="journal article" date="2023" name="G3 (Bethesda)">
        <title>Genome assembly and association tests identify interacting loci associated with vigor, precocity, and sex in interspecific pistachio rootstocks.</title>
        <authorList>
            <person name="Palmer W."/>
            <person name="Jacygrad E."/>
            <person name="Sagayaradj S."/>
            <person name="Cavanaugh K."/>
            <person name="Han R."/>
            <person name="Bertier L."/>
            <person name="Beede B."/>
            <person name="Kafkas S."/>
            <person name="Golino D."/>
            <person name="Preece J."/>
            <person name="Michelmore R."/>
        </authorList>
    </citation>
    <scope>NUCLEOTIDE SEQUENCE [LARGE SCALE GENOMIC DNA]</scope>
</reference>
<sequence>MFKSSQALDDHQRAHKCERQHKNFFEFIPPSSITPDGPSPHSPFLLLHPLLLMVHLPHPLLILLSICDVLIL</sequence>
<proteinExistence type="predicted"/>
<name>A0ACC1C3S2_9ROSI</name>